<evidence type="ECO:0000313" key="2">
    <source>
        <dbReference type="EMBL" id="MEN5380374.1"/>
    </source>
</evidence>
<gene>
    <name evidence="2" type="ORF">ABE541_24125</name>
</gene>
<evidence type="ECO:0000313" key="3">
    <source>
        <dbReference type="Proteomes" id="UP001409291"/>
    </source>
</evidence>
<dbReference type="Proteomes" id="UP001409291">
    <property type="component" value="Unassembled WGS sequence"/>
</dbReference>
<evidence type="ECO:0000256" key="1">
    <source>
        <dbReference type="SAM" id="Phobius"/>
    </source>
</evidence>
<keyword evidence="3" id="KW-1185">Reference proteome</keyword>
<dbReference type="EMBL" id="JBDJNQ010000016">
    <property type="protein sequence ID" value="MEN5380374.1"/>
    <property type="molecule type" value="Genomic_DNA"/>
</dbReference>
<keyword evidence="1" id="KW-0472">Membrane</keyword>
<organism evidence="2 3">
    <name type="scientific">Sphingobacterium kitahiroshimense</name>
    <dbReference type="NCBI Taxonomy" id="470446"/>
    <lineage>
        <taxon>Bacteria</taxon>
        <taxon>Pseudomonadati</taxon>
        <taxon>Bacteroidota</taxon>
        <taxon>Sphingobacteriia</taxon>
        <taxon>Sphingobacteriales</taxon>
        <taxon>Sphingobacteriaceae</taxon>
        <taxon>Sphingobacterium</taxon>
    </lineage>
</organism>
<protein>
    <submittedName>
        <fullName evidence="2">Uncharacterized protein</fullName>
    </submittedName>
</protein>
<comment type="caution">
    <text evidence="2">The sequence shown here is derived from an EMBL/GenBank/DDBJ whole genome shotgun (WGS) entry which is preliminary data.</text>
</comment>
<reference evidence="2 3" key="1">
    <citation type="submission" date="2024-04" db="EMBL/GenBank/DDBJ databases">
        <title>WGS of bacteria from Torrens River.</title>
        <authorList>
            <person name="Wyrsch E.R."/>
            <person name="Drigo B."/>
        </authorList>
    </citation>
    <scope>NUCLEOTIDE SEQUENCE [LARGE SCALE GENOMIC DNA]</scope>
    <source>
        <strain evidence="2 3">TWI391</strain>
    </source>
</reference>
<feature type="transmembrane region" description="Helical" evidence="1">
    <location>
        <begin position="6"/>
        <end position="28"/>
    </location>
</feature>
<dbReference type="RefSeq" id="WP_183914266.1">
    <property type="nucleotide sequence ID" value="NZ_JBDJLH010000015.1"/>
</dbReference>
<accession>A0ABV0C0L0</accession>
<feature type="transmembrane region" description="Helical" evidence="1">
    <location>
        <begin position="40"/>
        <end position="58"/>
    </location>
</feature>
<proteinExistence type="predicted"/>
<sequence>MDDFLFPLILFLIFIGIPIVVGLLIYIIPKKLGYPKFARYLLFTYGFICLLFTCYLFFSDYFFTKSDALKLVEEQGITLVDKFKISNYNSSFAIGESYETFTLNISNLDKQKAISKIINSKNFHSTEDSNHIVSYNSLNQYESSKIIQNYETEDAYVREYFKPSGQKNYAPTFRKITISKLKNELIYKDIDE</sequence>
<name>A0ABV0C0L0_9SPHI</name>
<keyword evidence="1" id="KW-1133">Transmembrane helix</keyword>
<keyword evidence="1" id="KW-0812">Transmembrane</keyword>